<sequence>MYHDGIRMVHRINSYIAAAFPQLLATTFSSRWRKDFGNLPLETFTHPLSHSSLSRLRLSFKSVPSFIFKYPIVTVVTIVMHINLAYLLFALSSVAHAAPTLPSEKTNLEQHSKSARGEPASSPAPATVYVEIIEHGLDPKLYSFFDDKREAKINSIFEEWIRNTKLIKMENDKAKEGKKATPVKDLPDLPLVPLEIVIKPENAPLLGKFQFWGPGVKDIPGFEKGCETKEDLCWGSVIQDGVLFYKSPPWTDMYHVHVKDGFGVGIKAYHTEVVS</sequence>
<feature type="region of interest" description="Disordered" evidence="1">
    <location>
        <begin position="103"/>
        <end position="123"/>
    </location>
</feature>
<comment type="caution">
    <text evidence="3">The sequence shown here is derived from an EMBL/GenBank/DDBJ whole genome shotgun (WGS) entry which is preliminary data.</text>
</comment>
<dbReference type="Proteomes" id="UP001150238">
    <property type="component" value="Unassembled WGS sequence"/>
</dbReference>
<evidence type="ECO:0000256" key="1">
    <source>
        <dbReference type="SAM" id="MobiDB-lite"/>
    </source>
</evidence>
<feature type="compositionally biased region" description="Basic and acidic residues" evidence="1">
    <location>
        <begin position="106"/>
        <end position="116"/>
    </location>
</feature>
<dbReference type="AlphaFoldDB" id="A0A9W9AC91"/>
<name>A0A9W9AC91_9AGAR</name>
<reference evidence="3" key="1">
    <citation type="submission" date="2022-08" db="EMBL/GenBank/DDBJ databases">
        <authorList>
            <consortium name="DOE Joint Genome Institute"/>
            <person name="Min B."/>
            <person name="Riley R."/>
            <person name="Sierra-Patev S."/>
            <person name="Naranjo-Ortiz M."/>
            <person name="Looney B."/>
            <person name="Konkel Z."/>
            <person name="Slot J.C."/>
            <person name="Sakamoto Y."/>
            <person name="Steenwyk J.L."/>
            <person name="Rokas A."/>
            <person name="Carro J."/>
            <person name="Camarero S."/>
            <person name="Ferreira P."/>
            <person name="Molpeceres G."/>
            <person name="Ruiz-Duenas F.J."/>
            <person name="Serrano A."/>
            <person name="Henrissat B."/>
            <person name="Drula E."/>
            <person name="Hughes K.W."/>
            <person name="Mata J.L."/>
            <person name="Ishikawa N.K."/>
            <person name="Vargas-Isla R."/>
            <person name="Ushijima S."/>
            <person name="Smith C.A."/>
            <person name="Ahrendt S."/>
            <person name="Andreopoulos W."/>
            <person name="He G."/>
            <person name="Labutti K."/>
            <person name="Lipzen A."/>
            <person name="Ng V."/>
            <person name="Sandor L."/>
            <person name="Barry K."/>
            <person name="Martinez A.T."/>
            <person name="Xiao Y."/>
            <person name="Gibbons J.G."/>
            <person name="Terashima K."/>
            <person name="Hibbett D.S."/>
            <person name="Grigoriev I.V."/>
        </authorList>
    </citation>
    <scope>NUCLEOTIDE SEQUENCE</scope>
    <source>
        <strain evidence="3">Sp2 HRB7682 ss15</strain>
    </source>
</reference>
<gene>
    <name evidence="3" type="ORF">C8J55DRAFT_515154</name>
</gene>
<keyword evidence="2" id="KW-1133">Transmembrane helix</keyword>
<dbReference type="EMBL" id="JANVFS010000018">
    <property type="protein sequence ID" value="KAJ4477647.1"/>
    <property type="molecule type" value="Genomic_DNA"/>
</dbReference>
<feature type="transmembrane region" description="Helical" evidence="2">
    <location>
        <begin position="67"/>
        <end position="89"/>
    </location>
</feature>
<evidence type="ECO:0000313" key="4">
    <source>
        <dbReference type="Proteomes" id="UP001150238"/>
    </source>
</evidence>
<evidence type="ECO:0000256" key="2">
    <source>
        <dbReference type="SAM" id="Phobius"/>
    </source>
</evidence>
<keyword evidence="2" id="KW-0812">Transmembrane</keyword>
<organism evidence="3 4">
    <name type="scientific">Lentinula lateritia</name>
    <dbReference type="NCBI Taxonomy" id="40482"/>
    <lineage>
        <taxon>Eukaryota</taxon>
        <taxon>Fungi</taxon>
        <taxon>Dikarya</taxon>
        <taxon>Basidiomycota</taxon>
        <taxon>Agaricomycotina</taxon>
        <taxon>Agaricomycetes</taxon>
        <taxon>Agaricomycetidae</taxon>
        <taxon>Agaricales</taxon>
        <taxon>Marasmiineae</taxon>
        <taxon>Omphalotaceae</taxon>
        <taxon>Lentinula</taxon>
    </lineage>
</organism>
<protein>
    <submittedName>
        <fullName evidence="3">Uncharacterized protein</fullName>
    </submittedName>
</protein>
<keyword evidence="2" id="KW-0472">Membrane</keyword>
<reference evidence="3" key="2">
    <citation type="journal article" date="2023" name="Proc. Natl. Acad. Sci. U.S.A.">
        <title>A global phylogenomic analysis of the shiitake genus Lentinula.</title>
        <authorList>
            <person name="Sierra-Patev S."/>
            <person name="Min B."/>
            <person name="Naranjo-Ortiz M."/>
            <person name="Looney B."/>
            <person name="Konkel Z."/>
            <person name="Slot J.C."/>
            <person name="Sakamoto Y."/>
            <person name="Steenwyk J.L."/>
            <person name="Rokas A."/>
            <person name="Carro J."/>
            <person name="Camarero S."/>
            <person name="Ferreira P."/>
            <person name="Molpeceres G."/>
            <person name="Ruiz-Duenas F.J."/>
            <person name="Serrano A."/>
            <person name="Henrissat B."/>
            <person name="Drula E."/>
            <person name="Hughes K.W."/>
            <person name="Mata J.L."/>
            <person name="Ishikawa N.K."/>
            <person name="Vargas-Isla R."/>
            <person name="Ushijima S."/>
            <person name="Smith C.A."/>
            <person name="Donoghue J."/>
            <person name="Ahrendt S."/>
            <person name="Andreopoulos W."/>
            <person name="He G."/>
            <person name="LaButti K."/>
            <person name="Lipzen A."/>
            <person name="Ng V."/>
            <person name="Riley R."/>
            <person name="Sandor L."/>
            <person name="Barry K."/>
            <person name="Martinez A.T."/>
            <person name="Xiao Y."/>
            <person name="Gibbons J.G."/>
            <person name="Terashima K."/>
            <person name="Grigoriev I.V."/>
            <person name="Hibbett D."/>
        </authorList>
    </citation>
    <scope>NUCLEOTIDE SEQUENCE</scope>
    <source>
        <strain evidence="3">Sp2 HRB7682 ss15</strain>
    </source>
</reference>
<proteinExistence type="predicted"/>
<evidence type="ECO:0000313" key="3">
    <source>
        <dbReference type="EMBL" id="KAJ4477647.1"/>
    </source>
</evidence>
<accession>A0A9W9AC91</accession>